<comment type="caution">
    <text evidence="3">The sequence shown here is derived from an EMBL/GenBank/DDBJ whole genome shotgun (WGS) entry which is preliminary data.</text>
</comment>
<organism evidence="3 4">
    <name type="scientific">Ramazzottius varieornatus</name>
    <name type="common">Water bear</name>
    <name type="synonym">Tardigrade</name>
    <dbReference type="NCBI Taxonomy" id="947166"/>
    <lineage>
        <taxon>Eukaryota</taxon>
        <taxon>Metazoa</taxon>
        <taxon>Ecdysozoa</taxon>
        <taxon>Tardigrada</taxon>
        <taxon>Eutardigrada</taxon>
        <taxon>Parachela</taxon>
        <taxon>Hypsibioidea</taxon>
        <taxon>Ramazzottiidae</taxon>
        <taxon>Ramazzottius</taxon>
    </lineage>
</organism>
<feature type="signal peptide" evidence="2">
    <location>
        <begin position="1"/>
        <end position="23"/>
    </location>
</feature>
<keyword evidence="4" id="KW-1185">Reference proteome</keyword>
<evidence type="ECO:0000313" key="3">
    <source>
        <dbReference type="EMBL" id="GAU96239.1"/>
    </source>
</evidence>
<accession>A0A1D1V3A0</accession>
<gene>
    <name evidence="3" type="primary">RvY_07710-1</name>
    <name evidence="3" type="synonym">RvY_07710.1</name>
    <name evidence="3" type="ORF">RvY_07710</name>
</gene>
<sequence length="426" mass="46646">MAFRGEHLLDILLLVTAALGTEGAEPECSAIISEINPGNPDVKGTSSEETGEFLELEKTCSGKKFTFADYSIVVWKAGKNGEAKAVLKLSLAAYNLSVNDQYLVLAGPQLASRLQGVTKAKVVSFSQQTIPGWDKKETDFMENGSKGVIAWVLYKMLNLAFLPDNTILSEKTANVDKIVDLVLYHRGGSISQPMVRTLMPGYALKKVDLDEAAVLKDLDKKGSADDKSLSNCCGQPLQAKWPLAFQHVQVTPGAENLCTGDDHANFLLNKLGAGKLEKKDRCNKDYVLKFDPPEVKQKKAKVDESIKEKTPGMVLKVASGLQEGVKSEVHHLVDTGKSAVEESIEQTTKQVTLLASIVGTIVIVLGLIILGGSYLYIRKRKLQPVQRTRARYNLGFGRRPLNVADSETEYESVLDREEILSRARVP</sequence>
<evidence type="ECO:0000313" key="4">
    <source>
        <dbReference type="Proteomes" id="UP000186922"/>
    </source>
</evidence>
<proteinExistence type="predicted"/>
<evidence type="ECO:0000256" key="1">
    <source>
        <dbReference type="SAM" id="Phobius"/>
    </source>
</evidence>
<reference evidence="3 4" key="1">
    <citation type="journal article" date="2016" name="Nat. Commun.">
        <title>Extremotolerant tardigrade genome and improved radiotolerance of human cultured cells by tardigrade-unique protein.</title>
        <authorList>
            <person name="Hashimoto T."/>
            <person name="Horikawa D.D."/>
            <person name="Saito Y."/>
            <person name="Kuwahara H."/>
            <person name="Kozuka-Hata H."/>
            <person name="Shin-I T."/>
            <person name="Minakuchi Y."/>
            <person name="Ohishi K."/>
            <person name="Motoyama A."/>
            <person name="Aizu T."/>
            <person name="Enomoto A."/>
            <person name="Kondo K."/>
            <person name="Tanaka S."/>
            <person name="Hara Y."/>
            <person name="Koshikawa S."/>
            <person name="Sagara H."/>
            <person name="Miura T."/>
            <person name="Yokobori S."/>
            <person name="Miyagawa K."/>
            <person name="Suzuki Y."/>
            <person name="Kubo T."/>
            <person name="Oyama M."/>
            <person name="Kohara Y."/>
            <person name="Fujiyama A."/>
            <person name="Arakawa K."/>
            <person name="Katayama T."/>
            <person name="Toyoda A."/>
            <person name="Kunieda T."/>
        </authorList>
    </citation>
    <scope>NUCLEOTIDE SEQUENCE [LARGE SCALE GENOMIC DNA]</scope>
    <source>
        <strain evidence="3 4">YOKOZUNA-1</strain>
    </source>
</reference>
<protein>
    <submittedName>
        <fullName evidence="3">Uncharacterized protein</fullName>
    </submittedName>
</protein>
<dbReference type="EMBL" id="BDGG01000003">
    <property type="protein sequence ID" value="GAU96239.1"/>
    <property type="molecule type" value="Genomic_DNA"/>
</dbReference>
<keyword evidence="1" id="KW-0812">Transmembrane</keyword>
<evidence type="ECO:0000256" key="2">
    <source>
        <dbReference type="SAM" id="SignalP"/>
    </source>
</evidence>
<keyword evidence="1" id="KW-0472">Membrane</keyword>
<keyword evidence="2" id="KW-0732">Signal</keyword>
<dbReference type="AlphaFoldDB" id="A0A1D1V3A0"/>
<name>A0A1D1V3A0_RAMVA</name>
<dbReference type="Proteomes" id="UP000186922">
    <property type="component" value="Unassembled WGS sequence"/>
</dbReference>
<dbReference type="OrthoDB" id="10652260at2759"/>
<feature type="chain" id="PRO_5008897969" evidence="2">
    <location>
        <begin position="24"/>
        <end position="426"/>
    </location>
</feature>
<feature type="transmembrane region" description="Helical" evidence="1">
    <location>
        <begin position="353"/>
        <end position="377"/>
    </location>
</feature>
<keyword evidence="1" id="KW-1133">Transmembrane helix</keyword>